<accession>A0A2C9UZ32</accession>
<organism evidence="3 4">
    <name type="scientific">Manihot esculenta</name>
    <name type="common">Cassava</name>
    <name type="synonym">Jatropha manihot</name>
    <dbReference type="NCBI Taxonomy" id="3983"/>
    <lineage>
        <taxon>Eukaryota</taxon>
        <taxon>Viridiplantae</taxon>
        <taxon>Streptophyta</taxon>
        <taxon>Embryophyta</taxon>
        <taxon>Tracheophyta</taxon>
        <taxon>Spermatophyta</taxon>
        <taxon>Magnoliopsida</taxon>
        <taxon>eudicotyledons</taxon>
        <taxon>Gunneridae</taxon>
        <taxon>Pentapetalae</taxon>
        <taxon>rosids</taxon>
        <taxon>fabids</taxon>
        <taxon>Malpighiales</taxon>
        <taxon>Euphorbiaceae</taxon>
        <taxon>Crotonoideae</taxon>
        <taxon>Manihoteae</taxon>
        <taxon>Manihot</taxon>
    </lineage>
</organism>
<evidence type="ECO:0000313" key="3">
    <source>
        <dbReference type="EMBL" id="OAY37129.1"/>
    </source>
</evidence>
<gene>
    <name evidence="3" type="ORF">MANES_11G077600v8</name>
</gene>
<sequence length="115" mass="11702">MPAFKKFSASAVAAMSVVLLFSNVLALSSNPTITASPAVLPDVTAPNMSSFFPAPSDQWPLNSADPPVPEALAPVPSSGEFIGKSSSGSAKLSGHSALFGVGICIILVIRLVSFV</sequence>
<protein>
    <submittedName>
        <fullName evidence="3">Uncharacterized protein</fullName>
    </submittedName>
</protein>
<keyword evidence="1" id="KW-0812">Transmembrane</keyword>
<dbReference type="STRING" id="3983.A0A2C9UZ32"/>
<name>A0A2C9UZ32_MANES</name>
<comment type="caution">
    <text evidence="3">The sequence shown here is derived from an EMBL/GenBank/DDBJ whole genome shotgun (WGS) entry which is preliminary data.</text>
</comment>
<keyword evidence="4" id="KW-1185">Reference proteome</keyword>
<keyword evidence="1" id="KW-1133">Transmembrane helix</keyword>
<evidence type="ECO:0000256" key="1">
    <source>
        <dbReference type="SAM" id="Phobius"/>
    </source>
</evidence>
<keyword evidence="1" id="KW-0472">Membrane</keyword>
<reference evidence="4" key="1">
    <citation type="journal article" date="2016" name="Nat. Biotechnol.">
        <title>Sequencing wild and cultivated cassava and related species reveals extensive interspecific hybridization and genetic diversity.</title>
        <authorList>
            <person name="Bredeson J.V."/>
            <person name="Lyons J.B."/>
            <person name="Prochnik S.E."/>
            <person name="Wu G.A."/>
            <person name="Ha C.M."/>
            <person name="Edsinger-Gonzales E."/>
            <person name="Grimwood J."/>
            <person name="Schmutz J."/>
            <person name="Rabbi I.Y."/>
            <person name="Egesi C."/>
            <person name="Nauluvula P."/>
            <person name="Lebot V."/>
            <person name="Ndunguru J."/>
            <person name="Mkamilo G."/>
            <person name="Bart R.S."/>
            <person name="Setter T.L."/>
            <person name="Gleadow R.M."/>
            <person name="Kulakow P."/>
            <person name="Ferguson M.E."/>
            <person name="Rounsley S."/>
            <person name="Rokhsar D.S."/>
        </authorList>
    </citation>
    <scope>NUCLEOTIDE SEQUENCE [LARGE SCALE GENOMIC DNA]</scope>
    <source>
        <strain evidence="4">cv. AM560-2</strain>
    </source>
</reference>
<evidence type="ECO:0000313" key="4">
    <source>
        <dbReference type="Proteomes" id="UP000091857"/>
    </source>
</evidence>
<dbReference type="Gramene" id="Manes.11G077600.3.v8.1">
    <property type="protein sequence ID" value="Manes.11G077600.3.v8.1.CDS.1"/>
    <property type="gene ID" value="Manes.11G077600.v8.1"/>
</dbReference>
<feature type="signal peptide" evidence="2">
    <location>
        <begin position="1"/>
        <end position="26"/>
    </location>
</feature>
<feature type="transmembrane region" description="Helical" evidence="1">
    <location>
        <begin position="92"/>
        <end position="112"/>
    </location>
</feature>
<feature type="chain" id="PRO_5012519367" evidence="2">
    <location>
        <begin position="27"/>
        <end position="115"/>
    </location>
</feature>
<dbReference type="AlphaFoldDB" id="A0A2C9UZ32"/>
<evidence type="ECO:0000256" key="2">
    <source>
        <dbReference type="SAM" id="SignalP"/>
    </source>
</evidence>
<keyword evidence="2" id="KW-0732">Signal</keyword>
<dbReference type="EMBL" id="CM004397">
    <property type="protein sequence ID" value="OAY37129.1"/>
    <property type="molecule type" value="Genomic_DNA"/>
</dbReference>
<dbReference type="Proteomes" id="UP000091857">
    <property type="component" value="Chromosome 11"/>
</dbReference>
<proteinExistence type="predicted"/>